<protein>
    <recommendedName>
        <fullName evidence="2">PhoD-like phosphatase domain-containing protein</fullName>
    </recommendedName>
</protein>
<feature type="domain" description="PhoD-like phosphatase" evidence="2">
    <location>
        <begin position="1021"/>
        <end position="1179"/>
    </location>
</feature>
<feature type="compositionally biased region" description="Basic and acidic residues" evidence="1">
    <location>
        <begin position="1409"/>
        <end position="1421"/>
    </location>
</feature>
<feature type="region of interest" description="Disordered" evidence="1">
    <location>
        <begin position="1486"/>
        <end position="1529"/>
    </location>
</feature>
<dbReference type="GO" id="GO:0016020">
    <property type="term" value="C:membrane"/>
    <property type="evidence" value="ECO:0007669"/>
    <property type="project" value="TreeGrafter"/>
</dbReference>
<feature type="region of interest" description="Disordered" evidence="1">
    <location>
        <begin position="187"/>
        <end position="308"/>
    </location>
</feature>
<feature type="region of interest" description="Disordered" evidence="1">
    <location>
        <begin position="1"/>
        <end position="172"/>
    </location>
</feature>
<dbReference type="InterPro" id="IPR043904">
    <property type="entry name" value="PhoD_2-like"/>
</dbReference>
<dbReference type="Pfam" id="PF19050">
    <property type="entry name" value="PhoD_2"/>
    <property type="match status" value="2"/>
</dbReference>
<dbReference type="RefSeq" id="XP_033596517.1">
    <property type="nucleotide sequence ID" value="XM_033748496.1"/>
</dbReference>
<dbReference type="Proteomes" id="UP000799437">
    <property type="component" value="Unassembled WGS sequence"/>
</dbReference>
<dbReference type="GeneID" id="54489550"/>
<feature type="compositionally biased region" description="Basic and acidic residues" evidence="1">
    <location>
        <begin position="379"/>
        <end position="395"/>
    </location>
</feature>
<feature type="region of interest" description="Disordered" evidence="1">
    <location>
        <begin position="676"/>
        <end position="699"/>
    </location>
</feature>
<sequence length="1617" mass="181508">MSHRRSNSVKVSRGALPPPGPVPAELFRLKKGDASRATSQSHLTKTSQEAGEYVPYASRQSYTLAPSDSEAVRAGPQRRRQSPLNLPEAGAPLNLPPSVPDAPAPRRPGPPLAYREPYSLREAAIVPSPADTINTPASVPQSSSDKRRSSVPDRSPLQKLEVKLDDISKEEKRARVLDAELAAQERKAAIARATQRSVRDATANKRPPQHPSIPDNAVSPNERRHVSVPIPATVSQSSSHQGARRNTQYSHQQQQQQQQQQQPERSSFGRPSGPVYYGHPDKTIYHLPHRNSAQPNMPRGPSYRDREAKVKSMLDPHVQREPFNVDTFDRGTTALGLGLSDVEDQKSRTPKHLRAAEQKPFNPAEPQECDAGRSPMPIERVRIAKQTHESSRSNEADIIPARQNSPGELPLRDDFMPKQVPSRDQSRRRYVLPPQSATGPQARGQVGSPVENPEEREDSTHRTRHNIAHPFHRHHDLERRYQAPKVLDEWKRGGIASLRGKDLDLDDEEYQAWLERGGSQKGRRKSSSQSAPGNTFRDTQYQQDRAPTMFSPQLYLKSGPLLRFTGIKSESAGNNLGRDIWRGSVMIVTTDSRSSYQTVPILRMFKQPMELSSPPPEHVDIASGQHLEPCYVDPLAGQVKASRSGKTLYVRPVHTLEEQRDLSRIEDDDGLFEERQSASYHSVQKTSPSTNNRDSQKKDGERIGKYCEVRGFRLHNERGFTFWRFNLEVELGPQQTRIAYRINSGPAIGFWVPARGQSMNIMFHSCNGFSLSVNPHEFCGPDPLWRDVLNNHQIRPFHVMVGGGDQIYNDAAMKQTHLFQEWTELKNPAHKHNAQFTAEMQDELEEFYLNRYAMWFSQGLFGMAASQIPMVNIWDDHDIIDGFGSYPHGFMRTPVFTGLGAVAYKFYMLFQHQSVADETEQTEPSWLLGAAPGPYINELSRSVYMSLGGHIALLGLDCRTERTNNTVLSDESYNLVFSRLRGEIVKGKVKHLLILLGVPIAYPRYNFLENILTSRIMYPIKAAGRMGLLGNIVNKFDGGVEILDDLDDHWTAKHHKAERNYFIQDLQEFAAEKSVRITILGGDVHLAGVGQFYSNKKLGVPKDRDHRYMPNVISSAIVNTPPPDVMADVLNKRNKIHHLDKYTDEDMIPIFTHDVDGKPRNNTHLLPRRNWCSIREYQPGRTPPPTPPSLSPTPPRTPLIDDRHIYPPGTIKRVLSNRLPARIERRLSVRSTKPPTAFMTQGYAPGRRNSLLGSIQRRLSTGSNAARRQSTSDIPDDGANFHGAQHRTSMDVRPNPFHRRPTGLSEKAALRSDDPEQRQGRIDLQHGLDIIINAEVNQKDPAGITAPYRLLVPALDYRGPPPRPSRDDRSSTRSFAPSLSPDSIQQKASIGGNLMSNIVRRLSTVTRHKPDMARYEERSETIDSAESGLPNRPISFSTRSIPQPVQLPAPSTKQASTSIGPSTNDGAARHRDPKAQLYKYLPDPVYAADRKPPLSRTAIPNSDNSGNSAPRAVQGTSYQGVGRIRGPDRQVGEEPFVTVARNGAISKKLQKMGIPNPRSHMGDGDESIGQTSATYNPVGDRKFEREIDFQYGQDNDNESMLTEEYEMAPRRKGWKFW</sequence>
<dbReference type="SUPFAM" id="SSF56300">
    <property type="entry name" value="Metallo-dependent phosphatases"/>
    <property type="match status" value="1"/>
</dbReference>
<dbReference type="EMBL" id="ML996581">
    <property type="protein sequence ID" value="KAF2754066.1"/>
    <property type="molecule type" value="Genomic_DNA"/>
</dbReference>
<organism evidence="3 4">
    <name type="scientific">Pseudovirgaria hyperparasitica</name>
    <dbReference type="NCBI Taxonomy" id="470096"/>
    <lineage>
        <taxon>Eukaryota</taxon>
        <taxon>Fungi</taxon>
        <taxon>Dikarya</taxon>
        <taxon>Ascomycota</taxon>
        <taxon>Pezizomycotina</taxon>
        <taxon>Dothideomycetes</taxon>
        <taxon>Dothideomycetes incertae sedis</taxon>
        <taxon>Acrospermales</taxon>
        <taxon>Acrospermaceae</taxon>
        <taxon>Pseudovirgaria</taxon>
    </lineage>
</organism>
<feature type="compositionally biased region" description="Polar residues" evidence="1">
    <location>
        <begin position="233"/>
        <end position="251"/>
    </location>
</feature>
<evidence type="ECO:0000313" key="4">
    <source>
        <dbReference type="Proteomes" id="UP000799437"/>
    </source>
</evidence>
<feature type="compositionally biased region" description="Low complexity" evidence="1">
    <location>
        <begin position="252"/>
        <end position="262"/>
    </location>
</feature>
<accession>A0A6A6VWA0</accession>
<feature type="compositionally biased region" description="Pro residues" evidence="1">
    <location>
        <begin position="1181"/>
        <end position="1197"/>
    </location>
</feature>
<feature type="compositionally biased region" description="Polar residues" evidence="1">
    <location>
        <begin position="1434"/>
        <end position="1465"/>
    </location>
</feature>
<dbReference type="PANTHER" id="PTHR46689">
    <property type="entry name" value="MEMBRANE PROTEIN, PUTATIVE-RELATED"/>
    <property type="match status" value="1"/>
</dbReference>
<feature type="compositionally biased region" description="Basic and acidic residues" evidence="1">
    <location>
        <begin position="160"/>
        <end position="172"/>
    </location>
</feature>
<feature type="region of interest" description="Disordered" evidence="1">
    <location>
        <begin position="1176"/>
        <end position="1206"/>
    </location>
</feature>
<feature type="region of interest" description="Disordered" evidence="1">
    <location>
        <begin position="1355"/>
        <end position="1390"/>
    </location>
</feature>
<feature type="compositionally biased region" description="Polar residues" evidence="1">
    <location>
        <begin position="131"/>
        <end position="143"/>
    </location>
</feature>
<feature type="region of interest" description="Disordered" evidence="1">
    <location>
        <begin position="1552"/>
        <end position="1581"/>
    </location>
</feature>
<feature type="region of interest" description="Disordered" evidence="1">
    <location>
        <begin position="343"/>
        <end position="468"/>
    </location>
</feature>
<feature type="region of interest" description="Disordered" evidence="1">
    <location>
        <begin position="1409"/>
        <end position="1473"/>
    </location>
</feature>
<feature type="region of interest" description="Disordered" evidence="1">
    <location>
        <begin position="515"/>
        <end position="544"/>
    </location>
</feature>
<gene>
    <name evidence="3" type="ORF">EJ05DRAFT_514095</name>
</gene>
<feature type="domain" description="PhoD-like phosphatase" evidence="2">
    <location>
        <begin position="757"/>
        <end position="1012"/>
    </location>
</feature>
<dbReference type="InterPro" id="IPR038607">
    <property type="entry name" value="PhoD-like_sf"/>
</dbReference>
<dbReference type="OrthoDB" id="9999821at2759"/>
<feature type="compositionally biased region" description="Polar residues" evidence="1">
    <location>
        <begin position="1260"/>
        <end position="1273"/>
    </location>
</feature>
<proteinExistence type="predicted"/>
<dbReference type="PANTHER" id="PTHR46689:SF1">
    <property type="entry name" value="PHOD-LIKE PHOSPHATASE DOMAIN-CONTAINING PROTEIN"/>
    <property type="match status" value="1"/>
</dbReference>
<evidence type="ECO:0000256" key="1">
    <source>
        <dbReference type="SAM" id="MobiDB-lite"/>
    </source>
</evidence>
<evidence type="ECO:0000313" key="3">
    <source>
        <dbReference type="EMBL" id="KAF2754066.1"/>
    </source>
</evidence>
<dbReference type="Gene3D" id="3.60.21.70">
    <property type="entry name" value="PhoD-like phosphatase"/>
    <property type="match status" value="1"/>
</dbReference>
<feature type="compositionally biased region" description="Basic and acidic residues" evidence="1">
    <location>
        <begin position="1308"/>
        <end position="1317"/>
    </location>
</feature>
<reference evidence="3" key="1">
    <citation type="journal article" date="2020" name="Stud. Mycol.">
        <title>101 Dothideomycetes genomes: a test case for predicting lifestyles and emergence of pathogens.</title>
        <authorList>
            <person name="Haridas S."/>
            <person name="Albert R."/>
            <person name="Binder M."/>
            <person name="Bloem J."/>
            <person name="Labutti K."/>
            <person name="Salamov A."/>
            <person name="Andreopoulos B."/>
            <person name="Baker S."/>
            <person name="Barry K."/>
            <person name="Bills G."/>
            <person name="Bluhm B."/>
            <person name="Cannon C."/>
            <person name="Castanera R."/>
            <person name="Culley D."/>
            <person name="Daum C."/>
            <person name="Ezra D."/>
            <person name="Gonzalez J."/>
            <person name="Henrissat B."/>
            <person name="Kuo A."/>
            <person name="Liang C."/>
            <person name="Lipzen A."/>
            <person name="Lutzoni F."/>
            <person name="Magnuson J."/>
            <person name="Mondo S."/>
            <person name="Nolan M."/>
            <person name="Ohm R."/>
            <person name="Pangilinan J."/>
            <person name="Park H.-J."/>
            <person name="Ramirez L."/>
            <person name="Alfaro M."/>
            <person name="Sun H."/>
            <person name="Tritt A."/>
            <person name="Yoshinaga Y."/>
            <person name="Zwiers L.-H."/>
            <person name="Turgeon B."/>
            <person name="Goodwin S."/>
            <person name="Spatafora J."/>
            <person name="Crous P."/>
            <person name="Grigoriev I."/>
        </authorList>
    </citation>
    <scope>NUCLEOTIDE SEQUENCE</scope>
    <source>
        <strain evidence="3">CBS 121739</strain>
    </source>
</reference>
<feature type="compositionally biased region" description="Polar residues" evidence="1">
    <location>
        <begin position="531"/>
        <end position="544"/>
    </location>
</feature>
<name>A0A6A6VWA0_9PEZI</name>
<evidence type="ECO:0000259" key="2">
    <source>
        <dbReference type="Pfam" id="PF19050"/>
    </source>
</evidence>
<feature type="compositionally biased region" description="Polar residues" evidence="1">
    <location>
        <begin position="1498"/>
        <end position="1519"/>
    </location>
</feature>
<dbReference type="InterPro" id="IPR018946">
    <property type="entry name" value="PhoD-like_MPP"/>
</dbReference>
<feature type="compositionally biased region" description="Pro residues" evidence="1">
    <location>
        <begin position="94"/>
        <end position="111"/>
    </location>
</feature>
<feature type="region of interest" description="Disordered" evidence="1">
    <location>
        <begin position="1260"/>
        <end position="1317"/>
    </location>
</feature>
<feature type="compositionally biased region" description="Polar residues" evidence="1">
    <location>
        <begin position="1375"/>
        <end position="1388"/>
    </location>
</feature>
<keyword evidence="4" id="KW-1185">Reference proteome</keyword>
<dbReference type="InterPro" id="IPR029052">
    <property type="entry name" value="Metallo-depent_PP-like"/>
</dbReference>
<dbReference type="CDD" id="cd07389">
    <property type="entry name" value="MPP_PhoD"/>
    <property type="match status" value="1"/>
</dbReference>
<feature type="compositionally biased region" description="Polar residues" evidence="1">
    <location>
        <begin position="677"/>
        <end position="693"/>
    </location>
</feature>
<feature type="compositionally biased region" description="Polar residues" evidence="1">
    <location>
        <begin position="36"/>
        <end position="49"/>
    </location>
</feature>